<evidence type="ECO:0000313" key="2">
    <source>
        <dbReference type="EMBL" id="KAK9507818.1"/>
    </source>
</evidence>
<comment type="caution">
    <text evidence="2">The sequence shown here is derived from an EMBL/GenBank/DDBJ whole genome shotgun (WGS) entry which is preliminary data.</text>
</comment>
<evidence type="ECO:0000256" key="1">
    <source>
        <dbReference type="SAM" id="Phobius"/>
    </source>
</evidence>
<protein>
    <submittedName>
        <fullName evidence="2">Uncharacterized protein</fullName>
    </submittedName>
</protein>
<name>A0AAW1DCK1_9HEMI</name>
<gene>
    <name evidence="2" type="ORF">O3M35_007592</name>
</gene>
<dbReference type="Proteomes" id="UP001461498">
    <property type="component" value="Unassembled WGS sequence"/>
</dbReference>
<dbReference type="AlphaFoldDB" id="A0AAW1DCK1"/>
<proteinExistence type="predicted"/>
<keyword evidence="1" id="KW-0812">Transmembrane</keyword>
<keyword evidence="3" id="KW-1185">Reference proteome</keyword>
<feature type="transmembrane region" description="Helical" evidence="1">
    <location>
        <begin position="24"/>
        <end position="48"/>
    </location>
</feature>
<sequence>MFTFSFYCITLKCYNYVFIKVQLYVLYICFVYGFKFCILSRIVFVHYFGSLIRY</sequence>
<dbReference type="EMBL" id="JAPXFL010000004">
    <property type="protein sequence ID" value="KAK9507818.1"/>
    <property type="molecule type" value="Genomic_DNA"/>
</dbReference>
<organism evidence="2 3">
    <name type="scientific">Rhynocoris fuscipes</name>
    <dbReference type="NCBI Taxonomy" id="488301"/>
    <lineage>
        <taxon>Eukaryota</taxon>
        <taxon>Metazoa</taxon>
        <taxon>Ecdysozoa</taxon>
        <taxon>Arthropoda</taxon>
        <taxon>Hexapoda</taxon>
        <taxon>Insecta</taxon>
        <taxon>Pterygota</taxon>
        <taxon>Neoptera</taxon>
        <taxon>Paraneoptera</taxon>
        <taxon>Hemiptera</taxon>
        <taxon>Heteroptera</taxon>
        <taxon>Panheteroptera</taxon>
        <taxon>Cimicomorpha</taxon>
        <taxon>Reduviidae</taxon>
        <taxon>Harpactorinae</taxon>
        <taxon>Harpactorini</taxon>
        <taxon>Rhynocoris</taxon>
    </lineage>
</organism>
<reference evidence="2 3" key="1">
    <citation type="submission" date="2022-12" db="EMBL/GenBank/DDBJ databases">
        <title>Chromosome-level genome assembly of true bugs.</title>
        <authorList>
            <person name="Ma L."/>
            <person name="Li H."/>
        </authorList>
    </citation>
    <scope>NUCLEOTIDE SEQUENCE [LARGE SCALE GENOMIC DNA]</scope>
    <source>
        <strain evidence="2">Lab_2022b</strain>
    </source>
</reference>
<keyword evidence="1" id="KW-1133">Transmembrane helix</keyword>
<accession>A0AAW1DCK1</accession>
<evidence type="ECO:0000313" key="3">
    <source>
        <dbReference type="Proteomes" id="UP001461498"/>
    </source>
</evidence>
<keyword evidence="1" id="KW-0472">Membrane</keyword>